<evidence type="ECO:0000259" key="5">
    <source>
        <dbReference type="Pfam" id="PF08541"/>
    </source>
</evidence>
<dbReference type="PANTHER" id="PTHR34069:SF2">
    <property type="entry name" value="BETA-KETOACYL-[ACYL-CARRIER-PROTEIN] SYNTHASE III"/>
    <property type="match status" value="1"/>
</dbReference>
<evidence type="ECO:0000256" key="3">
    <source>
        <dbReference type="ARBA" id="ARBA00023315"/>
    </source>
</evidence>
<protein>
    <submittedName>
        <fullName evidence="7">3-oxoacyl-ACP synthase III family protein</fullName>
    </submittedName>
</protein>
<geneLocation type="plasmid" evidence="7 8">
    <name>unnamed1</name>
</geneLocation>
<dbReference type="SUPFAM" id="SSF53901">
    <property type="entry name" value="Thiolase-like"/>
    <property type="match status" value="1"/>
</dbReference>
<evidence type="ECO:0000256" key="1">
    <source>
        <dbReference type="ARBA" id="ARBA00022490"/>
    </source>
</evidence>
<evidence type="ECO:0000256" key="2">
    <source>
        <dbReference type="ARBA" id="ARBA00022679"/>
    </source>
</evidence>
<dbReference type="GO" id="GO:0044550">
    <property type="term" value="P:secondary metabolite biosynthetic process"/>
    <property type="evidence" value="ECO:0007669"/>
    <property type="project" value="TreeGrafter"/>
</dbReference>
<dbReference type="Pfam" id="PF08545">
    <property type="entry name" value="ACP_syn_III"/>
    <property type="match status" value="1"/>
</dbReference>
<dbReference type="GO" id="GO:0006633">
    <property type="term" value="P:fatty acid biosynthetic process"/>
    <property type="evidence" value="ECO:0007669"/>
    <property type="project" value="InterPro"/>
</dbReference>
<evidence type="ECO:0000313" key="7">
    <source>
        <dbReference type="EMBL" id="QKW47821.1"/>
    </source>
</evidence>
<name>A0A7H8N0D0_STRMI</name>
<dbReference type="Pfam" id="PF08541">
    <property type="entry name" value="ACP_syn_III_C"/>
    <property type="match status" value="1"/>
</dbReference>
<feature type="region of interest" description="Disordered" evidence="4">
    <location>
        <begin position="20"/>
        <end position="42"/>
    </location>
</feature>
<dbReference type="InterPro" id="IPR013751">
    <property type="entry name" value="ACP_syn_III_N"/>
</dbReference>
<accession>A0A7H8N0D0</accession>
<sequence length="370" mass="38611">MRSVGIQALSVHLPDTVRSNGWWSTNSTDRESVPPLQSSGRKPRNLFDAAMQPYIEDPFFGSVERRIANAGEGSVSLGIKAARSVLETTGIAASEVDGLISVSMFPDRVGAGDAGYLAQALGTGGGAFSLEATCSGSMSALLTASSLVQSRLKERVLVVVVSMLSRAIDADDVTARLCGDAAAAFLVGPVEEGYGLLGSKTLQTGETCGTWLLDTVEEPEGTTAGGRRIRLRVDPTITHVLRATAKPYLVGTVEGALEAAQLKIDDIDVVVPNTPTAWHARFSADTLGLDPDRVVNTFPSVANIGPALMPVNTHLAAVEGRIKPGDRVLLYTFGGQAEAGAAVVRWPSVRLGPAHAGARTTLNSDGGNHA</sequence>
<feature type="domain" description="Beta-ketoacyl-[acyl-carrier-protein] synthase III C-terminal" evidence="5">
    <location>
        <begin position="257"/>
        <end position="346"/>
    </location>
</feature>
<keyword evidence="3" id="KW-0012">Acyltransferase</keyword>
<keyword evidence="1" id="KW-0963">Cytoplasm</keyword>
<gene>
    <name evidence="7" type="ORF">HUT09_35345</name>
</gene>
<dbReference type="Gene3D" id="3.40.47.10">
    <property type="match status" value="1"/>
</dbReference>
<dbReference type="GO" id="GO:0004315">
    <property type="term" value="F:3-oxoacyl-[acyl-carrier-protein] synthase activity"/>
    <property type="evidence" value="ECO:0007669"/>
    <property type="project" value="InterPro"/>
</dbReference>
<proteinExistence type="predicted"/>
<keyword evidence="2" id="KW-0808">Transferase</keyword>
<reference evidence="7 8" key="1">
    <citation type="submission" date="2020-06" db="EMBL/GenBank/DDBJ databases">
        <title>Genome mining for natural products.</title>
        <authorList>
            <person name="Zhang B."/>
            <person name="Shi J."/>
            <person name="Ge H."/>
        </authorList>
    </citation>
    <scope>NUCLEOTIDE SEQUENCE [LARGE SCALE GENOMIC DNA]</scope>
    <source>
        <strain evidence="7 8">NA06532</strain>
        <plasmid evidence="7 8">unnamed1</plasmid>
    </source>
</reference>
<dbReference type="InterPro" id="IPR013747">
    <property type="entry name" value="ACP_syn_III_C"/>
</dbReference>
<keyword evidence="7" id="KW-0614">Plasmid</keyword>
<dbReference type="InterPro" id="IPR016039">
    <property type="entry name" value="Thiolase-like"/>
</dbReference>
<evidence type="ECO:0000259" key="6">
    <source>
        <dbReference type="Pfam" id="PF08545"/>
    </source>
</evidence>
<dbReference type="EMBL" id="CP054927">
    <property type="protein sequence ID" value="QKW47821.1"/>
    <property type="molecule type" value="Genomic_DNA"/>
</dbReference>
<dbReference type="Proteomes" id="UP000509345">
    <property type="component" value="Plasmid unnamed1"/>
</dbReference>
<feature type="domain" description="Beta-ketoacyl-[acyl-carrier-protein] synthase III N-terminal" evidence="6">
    <location>
        <begin position="128"/>
        <end position="201"/>
    </location>
</feature>
<evidence type="ECO:0000256" key="4">
    <source>
        <dbReference type="SAM" id="MobiDB-lite"/>
    </source>
</evidence>
<dbReference type="PANTHER" id="PTHR34069">
    <property type="entry name" value="3-OXOACYL-[ACYL-CARRIER-PROTEIN] SYNTHASE 3"/>
    <property type="match status" value="1"/>
</dbReference>
<dbReference type="AlphaFoldDB" id="A0A7H8N0D0"/>
<organism evidence="7 8">
    <name type="scientific">Streptomyces microflavus</name>
    <name type="common">Streptomyces lipmanii</name>
    <dbReference type="NCBI Taxonomy" id="1919"/>
    <lineage>
        <taxon>Bacteria</taxon>
        <taxon>Bacillati</taxon>
        <taxon>Actinomycetota</taxon>
        <taxon>Actinomycetes</taxon>
        <taxon>Kitasatosporales</taxon>
        <taxon>Streptomycetaceae</taxon>
        <taxon>Streptomyces</taxon>
    </lineage>
</organism>
<evidence type="ECO:0000313" key="8">
    <source>
        <dbReference type="Proteomes" id="UP000509345"/>
    </source>
</evidence>